<reference evidence="1" key="2">
    <citation type="submission" date="2020-11" db="EMBL/GenBank/DDBJ databases">
        <authorList>
            <person name="McCartney M.A."/>
            <person name="Auch B."/>
            <person name="Kono T."/>
            <person name="Mallez S."/>
            <person name="Becker A."/>
            <person name="Gohl D.M."/>
            <person name="Silverstein K.A.T."/>
            <person name="Koren S."/>
            <person name="Bechman K.B."/>
            <person name="Herman A."/>
            <person name="Abrahante J.E."/>
            <person name="Garbe J."/>
        </authorList>
    </citation>
    <scope>NUCLEOTIDE SEQUENCE</scope>
    <source>
        <strain evidence="1">Duluth1</strain>
        <tissue evidence="1">Whole animal</tissue>
    </source>
</reference>
<dbReference type="PANTHER" id="PTHR31389">
    <property type="entry name" value="LD39211P"/>
    <property type="match status" value="1"/>
</dbReference>
<organism evidence="1 2">
    <name type="scientific">Dreissena polymorpha</name>
    <name type="common">Zebra mussel</name>
    <name type="synonym">Mytilus polymorpha</name>
    <dbReference type="NCBI Taxonomy" id="45954"/>
    <lineage>
        <taxon>Eukaryota</taxon>
        <taxon>Metazoa</taxon>
        <taxon>Spiralia</taxon>
        <taxon>Lophotrochozoa</taxon>
        <taxon>Mollusca</taxon>
        <taxon>Bivalvia</taxon>
        <taxon>Autobranchia</taxon>
        <taxon>Heteroconchia</taxon>
        <taxon>Euheterodonta</taxon>
        <taxon>Imparidentia</taxon>
        <taxon>Neoheterodontei</taxon>
        <taxon>Myida</taxon>
        <taxon>Dreissenoidea</taxon>
        <taxon>Dreissenidae</taxon>
        <taxon>Dreissena</taxon>
    </lineage>
</organism>
<dbReference type="Proteomes" id="UP000828390">
    <property type="component" value="Unassembled WGS sequence"/>
</dbReference>
<name>A0A9D4GSW6_DREPO</name>
<protein>
    <submittedName>
        <fullName evidence="1">Uncharacterized protein</fullName>
    </submittedName>
</protein>
<dbReference type="OrthoDB" id="5954868at2759"/>
<evidence type="ECO:0000313" key="1">
    <source>
        <dbReference type="EMBL" id="KAH3822327.1"/>
    </source>
</evidence>
<dbReference type="InterPro" id="IPR012444">
    <property type="entry name" value="DUF1647"/>
</dbReference>
<dbReference type="AlphaFoldDB" id="A0A9D4GSW6"/>
<dbReference type="Pfam" id="PF07801">
    <property type="entry name" value="DUF1647"/>
    <property type="match status" value="1"/>
</dbReference>
<evidence type="ECO:0000313" key="2">
    <source>
        <dbReference type="Proteomes" id="UP000828390"/>
    </source>
</evidence>
<accession>A0A9D4GSW6</accession>
<reference evidence="1" key="1">
    <citation type="journal article" date="2019" name="bioRxiv">
        <title>The Genome of the Zebra Mussel, Dreissena polymorpha: A Resource for Invasive Species Research.</title>
        <authorList>
            <person name="McCartney M.A."/>
            <person name="Auch B."/>
            <person name="Kono T."/>
            <person name="Mallez S."/>
            <person name="Zhang Y."/>
            <person name="Obille A."/>
            <person name="Becker A."/>
            <person name="Abrahante J.E."/>
            <person name="Garbe J."/>
            <person name="Badalamenti J.P."/>
            <person name="Herman A."/>
            <person name="Mangelson H."/>
            <person name="Liachko I."/>
            <person name="Sullivan S."/>
            <person name="Sone E.D."/>
            <person name="Koren S."/>
            <person name="Silverstein K.A.T."/>
            <person name="Beckman K.B."/>
            <person name="Gohl D.M."/>
        </authorList>
    </citation>
    <scope>NUCLEOTIDE SEQUENCE</scope>
    <source>
        <strain evidence="1">Duluth1</strain>
        <tissue evidence="1">Whole animal</tissue>
    </source>
</reference>
<keyword evidence="2" id="KW-1185">Reference proteome</keyword>
<comment type="caution">
    <text evidence="1">The sequence shown here is derived from an EMBL/GenBank/DDBJ whole genome shotgun (WGS) entry which is preliminary data.</text>
</comment>
<dbReference type="EMBL" id="JAIWYP010000005">
    <property type="protein sequence ID" value="KAH3822327.1"/>
    <property type="molecule type" value="Genomic_DNA"/>
</dbReference>
<dbReference type="PANTHER" id="PTHR31389:SF4">
    <property type="entry name" value="LD39211P"/>
    <property type="match status" value="1"/>
</dbReference>
<sequence length="292" mass="33753">MYILKINSVANPVFKHAYKSSATMNNFKITEIRRFSPIVYTDPCNGTIHDSRRTTLFKAFDNVSQYMQGLWDDKSDVYRLANDAEPVIVTAASNNHFPETIGLFANLNLVLRKMKSNVKVIFYDLGLESKNRKWMKAFCNCEYRQFPFNKFPEHVKILNGYAFKPLAIMMVLNEYPFAIWMDTSIRFKQVNISQLFEDARQMNIIGVEGEIAIARITLPGTFSHFDKQPCKFINLTDIQSGFLIARATPFVVKNILKPWVACALLLDCMVPRDGYLPYLFCKKTARCVWRMS</sequence>
<gene>
    <name evidence="1" type="ORF">DPMN_124104</name>
</gene>
<proteinExistence type="predicted"/>